<feature type="transmembrane region" description="Helical" evidence="8">
    <location>
        <begin position="354"/>
        <end position="376"/>
    </location>
</feature>
<dbReference type="EMBL" id="OU898278">
    <property type="protein sequence ID" value="CAG9832159.1"/>
    <property type="molecule type" value="Genomic_DNA"/>
</dbReference>
<feature type="transmembrane region" description="Helical" evidence="8">
    <location>
        <begin position="666"/>
        <end position="688"/>
    </location>
</feature>
<feature type="transmembrane region" description="Helical" evidence="8">
    <location>
        <begin position="456"/>
        <end position="479"/>
    </location>
</feature>
<feature type="transmembrane region" description="Helical" evidence="8">
    <location>
        <begin position="433"/>
        <end position="450"/>
    </location>
</feature>
<keyword evidence="2" id="KW-0813">Transport</keyword>
<dbReference type="AlphaFoldDB" id="A0A9N9SWJ2"/>
<feature type="transmembrane region" description="Helical" evidence="8">
    <location>
        <begin position="600"/>
        <end position="627"/>
    </location>
</feature>
<feature type="transmembrane region" description="Helical" evidence="8">
    <location>
        <begin position="738"/>
        <end position="759"/>
    </location>
</feature>
<dbReference type="SUPFAM" id="SSF103473">
    <property type="entry name" value="MFS general substrate transporter"/>
    <property type="match status" value="2"/>
</dbReference>
<keyword evidence="11" id="KW-1185">Reference proteome</keyword>
<evidence type="ECO:0000256" key="4">
    <source>
        <dbReference type="ARBA" id="ARBA00022597"/>
    </source>
</evidence>
<feature type="transmembrane region" description="Helical" evidence="8">
    <location>
        <begin position="639"/>
        <end position="659"/>
    </location>
</feature>
<dbReference type="GO" id="GO:0022857">
    <property type="term" value="F:transmembrane transporter activity"/>
    <property type="evidence" value="ECO:0007669"/>
    <property type="project" value="InterPro"/>
</dbReference>
<evidence type="ECO:0000313" key="10">
    <source>
        <dbReference type="EMBL" id="CAG9832159.1"/>
    </source>
</evidence>
<dbReference type="PANTHER" id="PTHR48021">
    <property type="match status" value="1"/>
</dbReference>
<dbReference type="InterPro" id="IPR036259">
    <property type="entry name" value="MFS_trans_sf"/>
</dbReference>
<gene>
    <name evidence="10" type="ORF">DIABBA_LOCUS5687</name>
</gene>
<dbReference type="PROSITE" id="PS50850">
    <property type="entry name" value="MFS"/>
    <property type="match status" value="1"/>
</dbReference>
<organism evidence="10 11">
    <name type="scientific">Diabrotica balteata</name>
    <name type="common">Banded cucumber beetle</name>
    <dbReference type="NCBI Taxonomy" id="107213"/>
    <lineage>
        <taxon>Eukaryota</taxon>
        <taxon>Metazoa</taxon>
        <taxon>Ecdysozoa</taxon>
        <taxon>Arthropoda</taxon>
        <taxon>Hexapoda</taxon>
        <taxon>Insecta</taxon>
        <taxon>Pterygota</taxon>
        <taxon>Neoptera</taxon>
        <taxon>Endopterygota</taxon>
        <taxon>Coleoptera</taxon>
        <taxon>Polyphaga</taxon>
        <taxon>Cucujiformia</taxon>
        <taxon>Chrysomeloidea</taxon>
        <taxon>Chrysomelidae</taxon>
        <taxon>Galerucinae</taxon>
        <taxon>Diabroticina</taxon>
        <taxon>Diabroticites</taxon>
        <taxon>Diabrotica</taxon>
    </lineage>
</organism>
<dbReference type="Pfam" id="PF00083">
    <property type="entry name" value="Sugar_tr"/>
    <property type="match status" value="2"/>
</dbReference>
<dbReference type="GO" id="GO:0005886">
    <property type="term" value="C:plasma membrane"/>
    <property type="evidence" value="ECO:0007669"/>
    <property type="project" value="UniProtKB-SubCell"/>
</dbReference>
<keyword evidence="6 8" id="KW-1133">Transmembrane helix</keyword>
<keyword evidence="5 8" id="KW-0812">Transmembrane</keyword>
<dbReference type="PANTHER" id="PTHR48021:SF47">
    <property type="entry name" value="GH17672P"/>
    <property type="match status" value="1"/>
</dbReference>
<evidence type="ECO:0000259" key="9">
    <source>
        <dbReference type="PROSITE" id="PS50850"/>
    </source>
</evidence>
<feature type="transmembrane region" description="Helical" evidence="8">
    <location>
        <begin position="700"/>
        <end position="726"/>
    </location>
</feature>
<feature type="transmembrane region" description="Helical" evidence="8">
    <location>
        <begin position="280"/>
        <end position="304"/>
    </location>
</feature>
<evidence type="ECO:0000256" key="5">
    <source>
        <dbReference type="ARBA" id="ARBA00022692"/>
    </source>
</evidence>
<name>A0A9N9SWJ2_DIABA</name>
<dbReference type="FunFam" id="1.20.1250.20:FF:000218">
    <property type="entry name" value="facilitated trehalose transporter Tret1"/>
    <property type="match status" value="1"/>
</dbReference>
<reference evidence="10" key="1">
    <citation type="submission" date="2022-01" db="EMBL/GenBank/DDBJ databases">
        <authorList>
            <person name="King R."/>
        </authorList>
    </citation>
    <scope>NUCLEOTIDE SEQUENCE</scope>
</reference>
<evidence type="ECO:0000313" key="11">
    <source>
        <dbReference type="Proteomes" id="UP001153709"/>
    </source>
</evidence>
<feature type="transmembrane region" description="Helical" evidence="8">
    <location>
        <begin position="171"/>
        <end position="189"/>
    </location>
</feature>
<keyword evidence="4" id="KW-0762">Sugar transport</keyword>
<feature type="transmembrane region" description="Helical" evidence="8">
    <location>
        <begin position="137"/>
        <end position="159"/>
    </location>
</feature>
<dbReference type="InterPro" id="IPR050549">
    <property type="entry name" value="MFS_Trehalose_Transporter"/>
</dbReference>
<keyword evidence="7 8" id="KW-0472">Membrane</keyword>
<evidence type="ECO:0000256" key="3">
    <source>
        <dbReference type="ARBA" id="ARBA00022475"/>
    </source>
</evidence>
<feature type="transmembrane region" description="Helical" evidence="8">
    <location>
        <begin position="83"/>
        <end position="101"/>
    </location>
</feature>
<dbReference type="Proteomes" id="UP001153709">
    <property type="component" value="Chromosome 3"/>
</dbReference>
<evidence type="ECO:0000256" key="8">
    <source>
        <dbReference type="SAM" id="Phobius"/>
    </source>
</evidence>
<accession>A0A9N9SWJ2</accession>
<feature type="transmembrane region" description="Helical" evidence="8">
    <location>
        <begin position="34"/>
        <end position="56"/>
    </location>
</feature>
<feature type="transmembrane region" description="Helical" evidence="8">
    <location>
        <begin position="113"/>
        <end position="131"/>
    </location>
</feature>
<dbReference type="Gene3D" id="1.20.1250.20">
    <property type="entry name" value="MFS general substrate transporter like domains"/>
    <property type="match status" value="2"/>
</dbReference>
<evidence type="ECO:0000256" key="6">
    <source>
        <dbReference type="ARBA" id="ARBA00022989"/>
    </source>
</evidence>
<keyword evidence="3" id="KW-1003">Cell membrane</keyword>
<comment type="subcellular location">
    <subcellularLocation>
        <location evidence="1">Cell membrane</location>
        <topology evidence="1">Multi-pass membrane protein</topology>
    </subcellularLocation>
</comment>
<protein>
    <recommendedName>
        <fullName evidence="9">Major facilitator superfamily (MFS) profile domain-containing protein</fullName>
    </recommendedName>
</protein>
<feature type="domain" description="Major facilitator superfamily (MFS) profile" evidence="9">
    <location>
        <begin position="356"/>
        <end position="792"/>
    </location>
</feature>
<sequence>MTEKDIVDTETSTLQENMKYEDDHNGGRKKPDTLFLYFAVVTGILTWLSGGSSVVWPSPAIVKLKSNVTGENPLGRPITTLEISMLLGTQSAVSLLGSALLPKLADILGRKRCIHLIGSGMFLSMSALAFSNNINQFIIFFTLTASFFAGIMGVLPMYITEICEDHNRAKYGCLMAVCLPLGQLYTFLIGPLLSIQWYTLLLAAPLIPFMVLFSLVPESPVFLLKNEKEKECILAIRKLRNNKTDEELENDFLSINSRLNANVQQGNTFTKLFKTKEGRLGVLLTLIPMCTQFLSGISVILPLLAPIFNESGSNIIKSNTMTEKDIVDTETSTLQENMKYEDDHNGGRKKPDTLFLYFAVVTATILMLVNSALSVWTSPAIVKMQSNNPDENILGRPITTWETSILLGVPGLVSLAGSTFLPKLSDILGRKKSLQLMGLGIFLSTIGLAFCNTINLMTILSCFIQIFCAGVIGILPIYLTEICEDHNRAKHGCLMTVFSPIGQVYALSLGPLFNLRVFTLLLSAPMVPFLILFFFAPESPVHLLSKGMEKECIASLKKLRKNKTKKEIENEFYNINTSIKESEESKFSFIQLFGTKEGRVGLMLAFVLILSQNLCGVQIIFPLLGPIFNDSGSKLSGDVIAVIAAVVKLITFTITTFVIETTGRKPMLIISSIGAGVSSTTLGIFFYLKYIQSPFVESFHWGPLLSVSAFIISYSIGLGPIPMAIVCELFPSDLRSTALAIISTVSALVVTGYTTFYPVLAELIHTHWCMWIFGLSCFVGTLLISTMLPEVRGKSVVEIQEILRKYTFCMK</sequence>
<proteinExistence type="predicted"/>
<feature type="transmembrane region" description="Helical" evidence="8">
    <location>
        <begin position="765"/>
        <end position="784"/>
    </location>
</feature>
<feature type="transmembrane region" description="Helical" evidence="8">
    <location>
        <begin position="195"/>
        <end position="216"/>
    </location>
</feature>
<dbReference type="InterPro" id="IPR005828">
    <property type="entry name" value="MFS_sugar_transport-like"/>
</dbReference>
<dbReference type="OrthoDB" id="6696619at2759"/>
<dbReference type="InterPro" id="IPR020846">
    <property type="entry name" value="MFS_dom"/>
</dbReference>
<evidence type="ECO:0000256" key="2">
    <source>
        <dbReference type="ARBA" id="ARBA00022448"/>
    </source>
</evidence>
<feature type="transmembrane region" description="Helical" evidence="8">
    <location>
        <begin position="515"/>
        <end position="536"/>
    </location>
</feature>
<evidence type="ECO:0000256" key="7">
    <source>
        <dbReference type="ARBA" id="ARBA00023136"/>
    </source>
</evidence>
<evidence type="ECO:0000256" key="1">
    <source>
        <dbReference type="ARBA" id="ARBA00004651"/>
    </source>
</evidence>